<dbReference type="Gene3D" id="2.40.70.10">
    <property type="entry name" value="Acid Proteases"/>
    <property type="match status" value="1"/>
</dbReference>
<keyword evidence="4" id="KW-1185">Reference proteome</keyword>
<accession>A0A8W8MI74</accession>
<feature type="coiled-coil region" evidence="1">
    <location>
        <begin position="518"/>
        <end position="545"/>
    </location>
</feature>
<dbReference type="EnsemblMetazoa" id="G34351.1">
    <property type="protein sequence ID" value="G34351.1:cds"/>
    <property type="gene ID" value="G34351"/>
</dbReference>
<feature type="region of interest" description="Disordered" evidence="2">
    <location>
        <begin position="203"/>
        <end position="226"/>
    </location>
</feature>
<dbReference type="PANTHER" id="PTHR37984:SF9">
    <property type="entry name" value="INTEGRASE CATALYTIC DOMAIN-CONTAINING PROTEIN"/>
    <property type="match status" value="1"/>
</dbReference>
<dbReference type="Pfam" id="PF13650">
    <property type="entry name" value="Asp_protease_2"/>
    <property type="match status" value="1"/>
</dbReference>
<dbReference type="InterPro" id="IPR021109">
    <property type="entry name" value="Peptidase_aspartic_dom_sf"/>
</dbReference>
<dbReference type="AlphaFoldDB" id="A0A8W8MI74"/>
<sequence>MAAAAQFDPPLLDWDASDMYQEFCRFTQHVQFVFKGPLASAKDKDRAGWLGIWIGKQGREVYKTFDWESGDEDKPDKILDKFEAYVRPRKNKRTARFKVKQRKQGESESFDNFVKDLRLIIMDCEYTDPEDVLIDCIIAGVRHMKVQERLLDQGSDLTLAKALSIGRQYENSQKQLKLIRGSEDQTVTHQISQVHATQKKFYQHKPSYNTKKHKRQPYKSRNKSEKCSRCGLDPTESHVKSGQCPAIGTRCNYCHNKDHWTAACRKRTREVNTLQETVSETNSETNSSDEDILHIYSAQDDSSMANDKWVVKATINSKPVRFRIDTGAKSSIIVKSVFDSLGSCAQTRKSTKVLKSYTNHRIKPLYSVNLPIEHKGRRVNVQFEIVELEQENIISGDVAEELNLIERILKLDDKVDNPPESKFKDFPELIKTSGTLPGEHNIDMTVADALSREYLPEADPEMETLENVNMFNMLDVTPDRYLDIAHRTRLELSDLCSMIVNGWPDIKPRNNLPTRTELLKSRNTRQNLNQQMKDIKEKQKLYYDRRHVKELPRLDIGDPVRVAPPENSNTKEWKPATVVEQHKQPRSYVVEFNNNQRLRRNRKHLRGANANANRVPELEEEPDIASDSEIMHDPPNMLQTTITADKPVVTSSGRVVRKPERLDL</sequence>
<evidence type="ECO:0000313" key="3">
    <source>
        <dbReference type="EnsemblMetazoa" id="G34351.1:cds"/>
    </source>
</evidence>
<dbReference type="InterPro" id="IPR050951">
    <property type="entry name" value="Retrovirus_Pol_polyprotein"/>
</dbReference>
<evidence type="ECO:0000313" key="4">
    <source>
        <dbReference type="Proteomes" id="UP000005408"/>
    </source>
</evidence>
<evidence type="ECO:0000256" key="2">
    <source>
        <dbReference type="SAM" id="MobiDB-lite"/>
    </source>
</evidence>
<dbReference type="Proteomes" id="UP000005408">
    <property type="component" value="Unassembled WGS sequence"/>
</dbReference>
<evidence type="ECO:0008006" key="5">
    <source>
        <dbReference type="Google" id="ProtNLM"/>
    </source>
</evidence>
<reference evidence="3" key="1">
    <citation type="submission" date="2022-08" db="UniProtKB">
        <authorList>
            <consortium name="EnsemblMetazoa"/>
        </authorList>
    </citation>
    <scope>IDENTIFICATION</scope>
    <source>
        <strain evidence="3">05x7-T-G4-1.051#20</strain>
    </source>
</reference>
<organism evidence="3 4">
    <name type="scientific">Magallana gigas</name>
    <name type="common">Pacific oyster</name>
    <name type="synonym">Crassostrea gigas</name>
    <dbReference type="NCBI Taxonomy" id="29159"/>
    <lineage>
        <taxon>Eukaryota</taxon>
        <taxon>Metazoa</taxon>
        <taxon>Spiralia</taxon>
        <taxon>Lophotrochozoa</taxon>
        <taxon>Mollusca</taxon>
        <taxon>Bivalvia</taxon>
        <taxon>Autobranchia</taxon>
        <taxon>Pteriomorphia</taxon>
        <taxon>Ostreida</taxon>
        <taxon>Ostreoidea</taxon>
        <taxon>Ostreidae</taxon>
        <taxon>Magallana</taxon>
    </lineage>
</organism>
<proteinExistence type="predicted"/>
<dbReference type="PANTHER" id="PTHR37984">
    <property type="entry name" value="PROTEIN CBG26694"/>
    <property type="match status" value="1"/>
</dbReference>
<keyword evidence="1" id="KW-0175">Coiled coil</keyword>
<dbReference type="SUPFAM" id="SSF50630">
    <property type="entry name" value="Acid proteases"/>
    <property type="match status" value="1"/>
</dbReference>
<protein>
    <recommendedName>
        <fullName evidence="5">Peptidase A2 domain-containing protein</fullName>
    </recommendedName>
</protein>
<feature type="compositionally biased region" description="Basic residues" evidence="2">
    <location>
        <begin position="210"/>
        <end position="221"/>
    </location>
</feature>
<evidence type="ECO:0000256" key="1">
    <source>
        <dbReference type="SAM" id="Coils"/>
    </source>
</evidence>
<name>A0A8W8MI74_MAGGI</name>